<keyword evidence="1" id="KW-0812">Transmembrane</keyword>
<reference evidence="2" key="1">
    <citation type="submission" date="2024-05" db="EMBL/GenBank/DDBJ databases">
        <title>Planctomycetes of the genus Singulisphaera possess chitinolytic capabilities.</title>
        <authorList>
            <person name="Ivanova A."/>
        </authorList>
    </citation>
    <scope>NUCLEOTIDE SEQUENCE</scope>
    <source>
        <strain evidence="2">Ch08T</strain>
    </source>
</reference>
<keyword evidence="1" id="KW-0472">Membrane</keyword>
<name>A0AAU7CA45_9BACT</name>
<organism evidence="2">
    <name type="scientific">Singulisphaera sp. Ch08</name>
    <dbReference type="NCBI Taxonomy" id="3120278"/>
    <lineage>
        <taxon>Bacteria</taxon>
        <taxon>Pseudomonadati</taxon>
        <taxon>Planctomycetota</taxon>
        <taxon>Planctomycetia</taxon>
        <taxon>Isosphaerales</taxon>
        <taxon>Isosphaeraceae</taxon>
        <taxon>Singulisphaera</taxon>
    </lineage>
</organism>
<dbReference type="RefSeq" id="WP_406694744.1">
    <property type="nucleotide sequence ID" value="NZ_CP155447.1"/>
</dbReference>
<dbReference type="AlphaFoldDB" id="A0AAU7CA45"/>
<dbReference type="EMBL" id="CP155447">
    <property type="protein sequence ID" value="XBH02000.1"/>
    <property type="molecule type" value="Genomic_DNA"/>
</dbReference>
<sequence length="117" mass="13130">MELFVIVPIFIAVGFVIILGSIAYKAVTGFAEWSHNNSLPIQSEPARVISKRTELHGRGSSHSHGRVSTYHFATFELKSGERLEFSLSGREYGLLLEGDEGTLTYQGTRYHAFQRRV</sequence>
<dbReference type="Gene3D" id="2.40.50.660">
    <property type="match status" value="1"/>
</dbReference>
<protein>
    <submittedName>
        <fullName evidence="2">DUF2500 domain-containing protein</fullName>
    </submittedName>
</protein>
<evidence type="ECO:0000256" key="1">
    <source>
        <dbReference type="SAM" id="Phobius"/>
    </source>
</evidence>
<accession>A0AAU7CA45</accession>
<feature type="transmembrane region" description="Helical" evidence="1">
    <location>
        <begin position="6"/>
        <end position="27"/>
    </location>
</feature>
<evidence type="ECO:0000313" key="2">
    <source>
        <dbReference type="EMBL" id="XBH02000.1"/>
    </source>
</evidence>
<dbReference type="InterPro" id="IPR019635">
    <property type="entry name" value="DUF2500"/>
</dbReference>
<proteinExistence type="predicted"/>
<gene>
    <name evidence="2" type="ORF">V5E97_27195</name>
</gene>
<dbReference type="Pfam" id="PF10694">
    <property type="entry name" value="DUF2500"/>
    <property type="match status" value="1"/>
</dbReference>
<keyword evidence="1" id="KW-1133">Transmembrane helix</keyword>